<sequence>METRGPSGKAAAARRRAAGAHRRADRAEALAAQQEHFAEQTGQPIHLRIAATHRKAAASHRSSAHLQEAYAHRLESWQSPAGPPPPFMSVVADACGTGSAALALLGSDHSQLAVAASDDPSRAAQDLEYVLGEGPCRDAAAGRRRIIAAGPAIERRWPGYGPAVTALGFGEVVAVPLETPDGCLGSLAVFDPRPGIARSAVFTEITDALVRTVLLGPDADPELYGSTDHRDTVHQAAGMVSVQVPCPVEDALALIKAKAYADGVPVNEMARRIVHGKLRLA</sequence>
<reference evidence="3" key="1">
    <citation type="journal article" date="2019" name="Int. J. Syst. Evol. Microbiol.">
        <title>The Global Catalogue of Microorganisms (GCM) 10K type strain sequencing project: providing services to taxonomists for standard genome sequencing and annotation.</title>
        <authorList>
            <consortium name="The Broad Institute Genomics Platform"/>
            <consortium name="The Broad Institute Genome Sequencing Center for Infectious Disease"/>
            <person name="Wu L."/>
            <person name="Ma J."/>
        </authorList>
    </citation>
    <scope>NUCLEOTIDE SEQUENCE [LARGE SCALE GENOMIC DNA]</scope>
    <source>
        <strain evidence="3">CGMCC 1.15180</strain>
    </source>
</reference>
<evidence type="ECO:0000256" key="1">
    <source>
        <dbReference type="SAM" id="MobiDB-lite"/>
    </source>
</evidence>
<comment type="caution">
    <text evidence="2">The sequence shown here is derived from an EMBL/GenBank/DDBJ whole genome shotgun (WGS) entry which is preliminary data.</text>
</comment>
<proteinExistence type="predicted"/>
<dbReference type="Gene3D" id="3.30.450.40">
    <property type="match status" value="1"/>
</dbReference>
<name>A0ABW1MX16_9ACTN</name>
<keyword evidence="3" id="KW-1185">Reference proteome</keyword>
<dbReference type="SUPFAM" id="SSF55781">
    <property type="entry name" value="GAF domain-like"/>
    <property type="match status" value="1"/>
</dbReference>
<organism evidence="2 3">
    <name type="scientific">Streptomyces ochraceiscleroticus</name>
    <dbReference type="NCBI Taxonomy" id="47761"/>
    <lineage>
        <taxon>Bacteria</taxon>
        <taxon>Bacillati</taxon>
        <taxon>Actinomycetota</taxon>
        <taxon>Actinomycetes</taxon>
        <taxon>Kitasatosporales</taxon>
        <taxon>Streptomycetaceae</taxon>
        <taxon>Streptomyces</taxon>
    </lineage>
</organism>
<protein>
    <submittedName>
        <fullName evidence="2">ANTAR domain-containing protein</fullName>
    </submittedName>
</protein>
<accession>A0ABW1MX16</accession>
<dbReference type="Proteomes" id="UP001596139">
    <property type="component" value="Unassembled WGS sequence"/>
</dbReference>
<dbReference type="EMBL" id="JBHSPX010000015">
    <property type="protein sequence ID" value="MFC6067514.1"/>
    <property type="molecule type" value="Genomic_DNA"/>
</dbReference>
<feature type="compositionally biased region" description="Basic residues" evidence="1">
    <location>
        <begin position="12"/>
        <end position="21"/>
    </location>
</feature>
<feature type="region of interest" description="Disordered" evidence="1">
    <location>
        <begin position="1"/>
        <end position="21"/>
    </location>
</feature>
<dbReference type="RefSeq" id="WP_031050693.1">
    <property type="nucleotide sequence ID" value="NZ_JBHSPX010000015.1"/>
</dbReference>
<gene>
    <name evidence="2" type="ORF">ACFP4F_33885</name>
</gene>
<dbReference type="InterPro" id="IPR029016">
    <property type="entry name" value="GAF-like_dom_sf"/>
</dbReference>
<evidence type="ECO:0000313" key="3">
    <source>
        <dbReference type="Proteomes" id="UP001596139"/>
    </source>
</evidence>
<evidence type="ECO:0000313" key="2">
    <source>
        <dbReference type="EMBL" id="MFC6067514.1"/>
    </source>
</evidence>